<evidence type="ECO:0000313" key="3">
    <source>
        <dbReference type="EMBL" id="CAF3584471.1"/>
    </source>
</evidence>
<evidence type="ECO:0000256" key="1">
    <source>
        <dbReference type="SAM" id="MobiDB-lite"/>
    </source>
</evidence>
<dbReference type="AlphaFoldDB" id="A0A813SRS0"/>
<comment type="caution">
    <text evidence="2">The sequence shown here is derived from an EMBL/GenBank/DDBJ whole genome shotgun (WGS) entry which is preliminary data.</text>
</comment>
<evidence type="ECO:0000313" key="4">
    <source>
        <dbReference type="Proteomes" id="UP000663829"/>
    </source>
</evidence>
<dbReference type="Proteomes" id="UP000663829">
    <property type="component" value="Unassembled WGS sequence"/>
</dbReference>
<organism evidence="2 4">
    <name type="scientific">Didymodactylos carnosus</name>
    <dbReference type="NCBI Taxonomy" id="1234261"/>
    <lineage>
        <taxon>Eukaryota</taxon>
        <taxon>Metazoa</taxon>
        <taxon>Spiralia</taxon>
        <taxon>Gnathifera</taxon>
        <taxon>Rotifera</taxon>
        <taxon>Eurotatoria</taxon>
        <taxon>Bdelloidea</taxon>
        <taxon>Philodinida</taxon>
        <taxon>Philodinidae</taxon>
        <taxon>Didymodactylos</taxon>
    </lineage>
</organism>
<dbReference type="Proteomes" id="UP000681722">
    <property type="component" value="Unassembled WGS sequence"/>
</dbReference>
<protein>
    <submittedName>
        <fullName evidence="2">Uncharacterized protein</fullName>
    </submittedName>
</protein>
<keyword evidence="4" id="KW-1185">Reference proteome</keyword>
<accession>A0A813SRS0</accession>
<evidence type="ECO:0000313" key="2">
    <source>
        <dbReference type="EMBL" id="CAF0799567.1"/>
    </source>
</evidence>
<dbReference type="OrthoDB" id="9976382at2759"/>
<sequence>MQKSSNNRSSSSLKHLSSIPQYLRIECKAEEKHLTSNILSNPFTLNSFIEPIKFTLYDQDQLKPIHYKSEIVLHNNPDTNLRIKVLRVAFHNCSRTQSMNPSMYRSRERKPLISNNNDLSSKIRQDNTKSTKRRSITSNHSSSRSRSKVALHQWIDDICKNNGLMYNDDIVFFLKHGEFYVRI</sequence>
<dbReference type="EMBL" id="CAJNOQ010000425">
    <property type="protein sequence ID" value="CAF0799567.1"/>
    <property type="molecule type" value="Genomic_DNA"/>
</dbReference>
<name>A0A813SRS0_9BILA</name>
<feature type="region of interest" description="Disordered" evidence="1">
    <location>
        <begin position="99"/>
        <end position="144"/>
    </location>
</feature>
<dbReference type="EMBL" id="CAJOBC010000425">
    <property type="protein sequence ID" value="CAF3584471.1"/>
    <property type="molecule type" value="Genomic_DNA"/>
</dbReference>
<proteinExistence type="predicted"/>
<gene>
    <name evidence="2" type="ORF">GPM918_LOCUS3439</name>
    <name evidence="3" type="ORF">SRO942_LOCUS3439</name>
</gene>
<reference evidence="2" key="1">
    <citation type="submission" date="2021-02" db="EMBL/GenBank/DDBJ databases">
        <authorList>
            <person name="Nowell W R."/>
        </authorList>
    </citation>
    <scope>NUCLEOTIDE SEQUENCE</scope>
</reference>